<sequence length="46" mass="5298">MSNDMSTSSIEDGEVIYRMTIRTKTGKVIRRANGQPFRIVIRKRKG</sequence>
<dbReference type="Proteomes" id="UP001056201">
    <property type="component" value="Plasmid A"/>
</dbReference>
<keyword evidence="1" id="KW-0614">Plasmid</keyword>
<name>A0ABY4SG05_AQUTE</name>
<organism evidence="1 2">
    <name type="scientific">Aquincola tertiaricarbonis</name>
    <dbReference type="NCBI Taxonomy" id="391953"/>
    <lineage>
        <taxon>Bacteria</taxon>
        <taxon>Pseudomonadati</taxon>
        <taxon>Pseudomonadota</taxon>
        <taxon>Betaproteobacteria</taxon>
        <taxon>Burkholderiales</taxon>
        <taxon>Sphaerotilaceae</taxon>
        <taxon>Aquincola</taxon>
    </lineage>
</organism>
<evidence type="ECO:0000313" key="2">
    <source>
        <dbReference type="Proteomes" id="UP001056201"/>
    </source>
</evidence>
<dbReference type="EMBL" id="CP097637">
    <property type="protein sequence ID" value="URI11974.1"/>
    <property type="molecule type" value="Genomic_DNA"/>
</dbReference>
<protein>
    <submittedName>
        <fullName evidence="1">Uncharacterized protein</fullName>
    </submittedName>
</protein>
<gene>
    <name evidence="1" type="ORF">MW290_32290</name>
</gene>
<dbReference type="RefSeq" id="WP_250200166.1">
    <property type="nucleotide sequence ID" value="NZ_CP097637.1"/>
</dbReference>
<proteinExistence type="predicted"/>
<reference evidence="1" key="1">
    <citation type="submission" date="2022-05" db="EMBL/GenBank/DDBJ databases">
        <title>An RpoN-dependent PEP-CTERM gene is involved in floc formation of an Aquincola tertiaricarbonis strain.</title>
        <authorList>
            <person name="Qiu D."/>
            <person name="Xia M."/>
        </authorList>
    </citation>
    <scope>NUCLEOTIDE SEQUENCE</scope>
    <source>
        <strain evidence="1">RN12</strain>
        <plasmid evidence="1">A</plasmid>
    </source>
</reference>
<accession>A0ABY4SG05</accession>
<geneLocation type="plasmid" evidence="1 2">
    <name>A</name>
</geneLocation>
<evidence type="ECO:0000313" key="1">
    <source>
        <dbReference type="EMBL" id="URI11974.1"/>
    </source>
</evidence>
<keyword evidence="2" id="KW-1185">Reference proteome</keyword>